<evidence type="ECO:0000259" key="2">
    <source>
        <dbReference type="Pfam" id="PF12172"/>
    </source>
</evidence>
<dbReference type="PANTHER" id="PTHR34075:SF5">
    <property type="entry name" value="BLR3430 PROTEIN"/>
    <property type="match status" value="1"/>
</dbReference>
<dbReference type="PATRIC" id="fig|1424334.3.peg.3528"/>
<dbReference type="Pfam" id="PF01796">
    <property type="entry name" value="OB_ChsH2_C"/>
    <property type="match status" value="1"/>
</dbReference>
<dbReference type="eggNOG" id="COG1545">
    <property type="taxonomic scope" value="Bacteria"/>
</dbReference>
<feature type="domain" description="ChsH2 C-terminal OB-fold" evidence="1">
    <location>
        <begin position="51"/>
        <end position="112"/>
    </location>
</feature>
<gene>
    <name evidence="3" type="ORF">W822_17545</name>
</gene>
<dbReference type="HOGENOM" id="CLU_119412_0_0_4"/>
<dbReference type="EMBL" id="AYXT01000012">
    <property type="protein sequence ID" value="ETF01083.1"/>
    <property type="molecule type" value="Genomic_DNA"/>
</dbReference>
<dbReference type="OrthoDB" id="5514845at2"/>
<evidence type="ECO:0000259" key="1">
    <source>
        <dbReference type="Pfam" id="PF01796"/>
    </source>
</evidence>
<dbReference type="SUPFAM" id="SSF50249">
    <property type="entry name" value="Nucleic acid-binding proteins"/>
    <property type="match status" value="1"/>
</dbReference>
<protein>
    <recommendedName>
        <fullName evidence="5">DNA-binding protein</fullName>
    </recommendedName>
</protein>
<dbReference type="Pfam" id="PF12172">
    <property type="entry name" value="zf-ChsH2"/>
    <property type="match status" value="1"/>
</dbReference>
<feature type="domain" description="ChsH2 rubredoxin-like zinc ribbon" evidence="2">
    <location>
        <begin position="15"/>
        <end position="48"/>
    </location>
</feature>
<proteinExistence type="predicted"/>
<evidence type="ECO:0008006" key="5">
    <source>
        <dbReference type="Google" id="ProtNLM"/>
    </source>
</evidence>
<name>V8QP34_9BURK</name>
<dbReference type="AlphaFoldDB" id="V8QP34"/>
<dbReference type="PANTHER" id="PTHR34075">
    <property type="entry name" value="BLR3430 PROTEIN"/>
    <property type="match status" value="1"/>
</dbReference>
<reference evidence="3 4" key="1">
    <citation type="journal article" date="2014" name="Genome Announc.">
        <title>Draft Genome Sequence of Advenella kashmirensis Strain W13003, a Polycyclic Aromatic Hydrocarbon-Degrading Bacterium.</title>
        <authorList>
            <person name="Wang X."/>
            <person name="Jin D."/>
            <person name="Zhou L."/>
            <person name="Wu L."/>
            <person name="An W."/>
            <person name="Zhao L."/>
        </authorList>
    </citation>
    <scope>NUCLEOTIDE SEQUENCE [LARGE SCALE GENOMIC DNA]</scope>
    <source>
        <strain evidence="3 4">W13003</strain>
    </source>
</reference>
<comment type="caution">
    <text evidence="3">The sequence shown here is derived from an EMBL/GenBank/DDBJ whole genome shotgun (WGS) entry which is preliminary data.</text>
</comment>
<dbReference type="InterPro" id="IPR002878">
    <property type="entry name" value="ChsH2_C"/>
</dbReference>
<keyword evidence="4" id="KW-1185">Reference proteome</keyword>
<sequence>MSRTDFAHPLTAGFWEGAGAGRLMIPHCNGCRQWQWPVKYRCTRCGGELAWKQATGRGVLLSWSTVLRAPRPELQPLVPYIIAFVRLDEGVVLMTHIKDASGQGLAADKPVVCSFELMPGESGAARLPVFSIVEG</sequence>
<dbReference type="InterPro" id="IPR052513">
    <property type="entry name" value="Thioester_dehydratase-like"/>
</dbReference>
<dbReference type="STRING" id="1424334.W822_17545"/>
<accession>V8QP34</accession>
<organism evidence="3 4">
    <name type="scientific">Advenella kashmirensis W13003</name>
    <dbReference type="NCBI Taxonomy" id="1424334"/>
    <lineage>
        <taxon>Bacteria</taxon>
        <taxon>Pseudomonadati</taxon>
        <taxon>Pseudomonadota</taxon>
        <taxon>Betaproteobacteria</taxon>
        <taxon>Burkholderiales</taxon>
        <taxon>Alcaligenaceae</taxon>
    </lineage>
</organism>
<dbReference type="Proteomes" id="UP000018733">
    <property type="component" value="Unassembled WGS sequence"/>
</dbReference>
<evidence type="ECO:0000313" key="3">
    <source>
        <dbReference type="EMBL" id="ETF01083.1"/>
    </source>
</evidence>
<evidence type="ECO:0000313" key="4">
    <source>
        <dbReference type="Proteomes" id="UP000018733"/>
    </source>
</evidence>
<dbReference type="RefSeq" id="WP_024006446.1">
    <property type="nucleotide sequence ID" value="NZ_KI650981.1"/>
</dbReference>
<dbReference type="InterPro" id="IPR012340">
    <property type="entry name" value="NA-bd_OB-fold"/>
</dbReference>
<dbReference type="InterPro" id="IPR022002">
    <property type="entry name" value="ChsH2_Znr"/>
</dbReference>